<dbReference type="PANTHER" id="PTHR28067:SF1">
    <property type="entry name" value="DNA REPLICATION REGULATOR SLD3"/>
    <property type="match status" value="1"/>
</dbReference>
<dbReference type="OrthoDB" id="15567at2759"/>
<feature type="region of interest" description="Disordered" evidence="1">
    <location>
        <begin position="223"/>
        <end position="263"/>
    </location>
</feature>
<evidence type="ECO:0000259" key="2">
    <source>
        <dbReference type="Pfam" id="PF08639"/>
    </source>
</evidence>
<dbReference type="Pfam" id="PF08639">
    <property type="entry name" value="Sld3_STD"/>
    <property type="match status" value="1"/>
</dbReference>
<name>A0A8H3EDQ1_9LECA</name>
<dbReference type="InterPro" id="IPR042511">
    <property type="entry name" value="Sld3"/>
</dbReference>
<dbReference type="AlphaFoldDB" id="A0A8H3EDQ1"/>
<feature type="compositionally biased region" description="Low complexity" evidence="1">
    <location>
        <begin position="758"/>
        <end position="771"/>
    </location>
</feature>
<evidence type="ECO:0000313" key="3">
    <source>
        <dbReference type="EMBL" id="CAF9903597.1"/>
    </source>
</evidence>
<comment type="caution">
    <text evidence="3">The sequence shown here is derived from an EMBL/GenBank/DDBJ whole genome shotgun (WGS) entry which is preliminary data.</text>
</comment>
<feature type="compositionally biased region" description="Basic and acidic residues" evidence="1">
    <location>
        <begin position="696"/>
        <end position="709"/>
    </location>
</feature>
<feature type="region of interest" description="Disordered" evidence="1">
    <location>
        <begin position="570"/>
        <end position="597"/>
    </location>
</feature>
<feature type="compositionally biased region" description="Basic and acidic residues" evidence="1">
    <location>
        <begin position="581"/>
        <end position="597"/>
    </location>
</feature>
<evidence type="ECO:0000313" key="4">
    <source>
        <dbReference type="Proteomes" id="UP000664169"/>
    </source>
</evidence>
<keyword evidence="4" id="KW-1185">Reference proteome</keyword>
<feature type="region of interest" description="Disordered" evidence="1">
    <location>
        <begin position="465"/>
        <end position="488"/>
    </location>
</feature>
<dbReference type="Gene3D" id="1.20.58.2130">
    <property type="match status" value="1"/>
</dbReference>
<dbReference type="Proteomes" id="UP000664169">
    <property type="component" value="Unassembled WGS sequence"/>
</dbReference>
<dbReference type="EMBL" id="CAJPDQ010000001">
    <property type="protein sequence ID" value="CAF9903597.1"/>
    <property type="molecule type" value="Genomic_DNA"/>
</dbReference>
<evidence type="ECO:0000256" key="1">
    <source>
        <dbReference type="SAM" id="MobiDB-lite"/>
    </source>
</evidence>
<feature type="region of interest" description="Disordered" evidence="1">
    <location>
        <begin position="696"/>
        <end position="837"/>
    </location>
</feature>
<feature type="compositionally biased region" description="Polar residues" evidence="1">
    <location>
        <begin position="824"/>
        <end position="834"/>
    </location>
</feature>
<accession>A0A8H3EDQ1</accession>
<protein>
    <recommendedName>
        <fullName evidence="2">DNA replication regulator Sld3 C-terminal domain-containing protein</fullName>
    </recommendedName>
</protein>
<dbReference type="PANTHER" id="PTHR28067">
    <property type="entry name" value="DNA REPLICATION REGULATOR SLD3"/>
    <property type="match status" value="1"/>
</dbReference>
<feature type="compositionally biased region" description="Polar residues" evidence="1">
    <location>
        <begin position="238"/>
        <end position="257"/>
    </location>
</feature>
<feature type="compositionally biased region" description="Basic and acidic residues" evidence="1">
    <location>
        <begin position="804"/>
        <end position="813"/>
    </location>
</feature>
<reference evidence="3" key="1">
    <citation type="submission" date="2021-03" db="EMBL/GenBank/DDBJ databases">
        <authorList>
            <person name="Tagirdzhanova G."/>
        </authorList>
    </citation>
    <scope>NUCLEOTIDE SEQUENCE</scope>
</reference>
<sequence>MLQDEERIEERPTYKKYLLWLQVFTYKYIELCFIQQQTSRRKSLHVDANVLMSALDSPLTARTSLQEDLQLVNHSNSSAYKRKLANETSKNLGDYIAIKDASDGTIRKLRPKQVISRGALSLAHIVFNNRSEAPQPLLFSAYIWSLEREEQIDSQEPLVLIVQDEENSLAVVEKVSKGIYTLLWLAKWVALQDLDRRPAKRCRLEAQVKENATISTGHWWQSAAARIPPPPPPPIDDGQSTDSVLANKSPVQDQPTESLPKKVKDVSAAMPQSSSIIDNSISTQAEPIDWVLKIREHYLEALYASRAPLAYFVKGPLSRARMAYQTLNQDRDLADLLRAGILPVKIRSNVAVIDKKYNKGVLDVINEVPSGMTLEETSEIVGPSQDRASKSRRRKKITPEGLLPGEEEYVLKWWIKREVSIPHEGLDDTREQRIRRAIIEQKFRETQLQIIMILEAMALEAQCKPSEQEGVPNTKDATTQPSASKEKKPLDLGRALDMLVEKLQIWETMDEDTIALSINSREKFSENGNSCLRAFCLDIILPFYISRLPDVSKDFCRKFGVVLSPEKKATRITSSSKTKNKRGDPPKDRPSRKPLDRVLTSERVVSKRRPASLARSATDSLVPFIKEELQEVSLAKLPVARQSIHQSKFYARREVDLTAEVKATEAKLKRKAEIEQQLKGAIFALKKPNARLAVKEYVDSSDQRKEPQKGRPRKSQNPTRNPFAAGVQVTATPRTSRYKSHTIAGYELPSGVGEGESEISPPSSVPLIPSSTKKPISREPAMFGRPAVSYTPTKAAKALQSRKGSKDERRPIRDQTPSLIRVQPATNHDFNNLESEPELPCIRDGKRASQLLPLGPQSSLVNATPIKRASLTRIDESTSEDNLIAIFTTPRRSTPPSSATNLLVSSPLVMRHMTNEVVPSLENNVPKDKGSIYDVLGWDNEFDI</sequence>
<organism evidence="3 4">
    <name type="scientific">Gomphillus americanus</name>
    <dbReference type="NCBI Taxonomy" id="1940652"/>
    <lineage>
        <taxon>Eukaryota</taxon>
        <taxon>Fungi</taxon>
        <taxon>Dikarya</taxon>
        <taxon>Ascomycota</taxon>
        <taxon>Pezizomycotina</taxon>
        <taxon>Lecanoromycetes</taxon>
        <taxon>OSLEUM clade</taxon>
        <taxon>Ostropomycetidae</taxon>
        <taxon>Ostropales</taxon>
        <taxon>Graphidaceae</taxon>
        <taxon>Gomphilloideae</taxon>
        <taxon>Gomphillus</taxon>
    </lineage>
</organism>
<dbReference type="GO" id="GO:0006270">
    <property type="term" value="P:DNA replication initiation"/>
    <property type="evidence" value="ECO:0007669"/>
    <property type="project" value="InterPro"/>
</dbReference>
<feature type="domain" description="DNA replication regulator Sld3 C-terminal" evidence="2">
    <location>
        <begin position="291"/>
        <end position="794"/>
    </location>
</feature>
<gene>
    <name evidence="3" type="ORF">GOMPHAMPRED_000415</name>
</gene>
<proteinExistence type="predicted"/>
<dbReference type="InterPro" id="IPR013948">
    <property type="entry name" value="DNA_replication_reg_Sld3_C"/>
</dbReference>
<dbReference type="GO" id="GO:0031261">
    <property type="term" value="C:DNA replication preinitiation complex"/>
    <property type="evidence" value="ECO:0007669"/>
    <property type="project" value="TreeGrafter"/>
</dbReference>